<dbReference type="EC" id="3.1.-.-" evidence="3"/>
<dbReference type="PANTHER" id="PTHR46018">
    <property type="entry name" value="ZINC PHOSPHODIESTERASE ELAC PROTEIN 1"/>
    <property type="match status" value="1"/>
</dbReference>
<dbReference type="AlphaFoldDB" id="A0A5C5UW03"/>
<dbReference type="InterPro" id="IPR001279">
    <property type="entry name" value="Metallo-B-lactamas"/>
</dbReference>
<dbReference type="GO" id="GO:0042781">
    <property type="term" value="F:3'-tRNA processing endoribonuclease activity"/>
    <property type="evidence" value="ECO:0007669"/>
    <property type="project" value="TreeGrafter"/>
</dbReference>
<dbReference type="EMBL" id="SIHI01000103">
    <property type="protein sequence ID" value="TWT30531.1"/>
    <property type="molecule type" value="Genomic_DNA"/>
</dbReference>
<evidence type="ECO:0000313" key="4">
    <source>
        <dbReference type="Proteomes" id="UP000317243"/>
    </source>
</evidence>
<comment type="caution">
    <text evidence="3">The sequence shown here is derived from an EMBL/GenBank/DDBJ whole genome shotgun (WGS) entry which is preliminary data.</text>
</comment>
<feature type="region of interest" description="Disordered" evidence="1">
    <location>
        <begin position="1"/>
        <end position="28"/>
    </location>
</feature>
<dbReference type="Pfam" id="PF00753">
    <property type="entry name" value="Lactamase_B"/>
    <property type="match status" value="1"/>
</dbReference>
<gene>
    <name evidence="3" type="primary">rbn_2</name>
    <name evidence="3" type="ORF">KOR42_54500</name>
</gene>
<dbReference type="NCBIfam" id="NF041257">
    <property type="entry name" value="GntH_guanitoxin"/>
    <property type="match status" value="1"/>
</dbReference>
<evidence type="ECO:0000313" key="3">
    <source>
        <dbReference type="EMBL" id="TWT30531.1"/>
    </source>
</evidence>
<name>A0A5C5UW03_9PLAN</name>
<sequence>MVAAGSALPNAGAAETASSGGKKNPYGGGPGTGLSLPPYFQPTKYVKNNNFYYPGTEDLGPDEMRVSFVGSCPWPPRRDQAGTCIMVELGNGQNFFFDLGSGAMRNIVAMGIPPALINDIFITHLHVDHYADLPYMLPFTASSGRFKPLRVTGPSGRNPELGIGHAVKHMKEMMKWHLEEFDTLPIGDGYEVEVNEFNFREENGICYQKDGVTVRHWPRSHGKDGASAYRLDWEETGLSFVWTGDGRPDELTAKYAKGADVFVTEVQSDLGQLMQLKYGYPQDLYNFIIDTHHTPHYAAGYLFKEVNPRIGMVCHLEYEPSLVNEISAGIRTHWDGLFAYGAPDVVVTNVTKDAVWVRDAVLPELGTVSMPSKPEQIMEMFGKDGQLPKEIVIPEPRLPREEQQIPYLREMEIDPSKYTPEDVKRDLVLEREEIRINVEEMKQSRLR</sequence>
<feature type="domain" description="Metallo-beta-lactamase" evidence="2">
    <location>
        <begin position="80"/>
        <end position="136"/>
    </location>
</feature>
<evidence type="ECO:0000259" key="2">
    <source>
        <dbReference type="Pfam" id="PF00753"/>
    </source>
</evidence>
<feature type="compositionally biased region" description="Low complexity" evidence="1">
    <location>
        <begin position="1"/>
        <end position="25"/>
    </location>
</feature>
<dbReference type="PANTHER" id="PTHR46018:SF2">
    <property type="entry name" value="ZINC PHOSPHODIESTERASE ELAC PROTEIN 1"/>
    <property type="match status" value="1"/>
</dbReference>
<dbReference type="Proteomes" id="UP000317243">
    <property type="component" value="Unassembled WGS sequence"/>
</dbReference>
<dbReference type="InterPro" id="IPR036866">
    <property type="entry name" value="RibonucZ/Hydroxyglut_hydro"/>
</dbReference>
<keyword evidence="4" id="KW-1185">Reference proteome</keyword>
<keyword evidence="3" id="KW-0378">Hydrolase</keyword>
<evidence type="ECO:0000256" key="1">
    <source>
        <dbReference type="SAM" id="MobiDB-lite"/>
    </source>
</evidence>
<accession>A0A5C5UW03</accession>
<protein>
    <submittedName>
        <fullName evidence="3">Ribonuclease BN</fullName>
        <ecNumber evidence="3">3.1.-.-</ecNumber>
    </submittedName>
</protein>
<organism evidence="3 4">
    <name type="scientific">Thalassoglobus neptunius</name>
    <dbReference type="NCBI Taxonomy" id="1938619"/>
    <lineage>
        <taxon>Bacteria</taxon>
        <taxon>Pseudomonadati</taxon>
        <taxon>Planctomycetota</taxon>
        <taxon>Planctomycetia</taxon>
        <taxon>Planctomycetales</taxon>
        <taxon>Planctomycetaceae</taxon>
        <taxon>Thalassoglobus</taxon>
    </lineage>
</organism>
<dbReference type="Gene3D" id="3.60.15.10">
    <property type="entry name" value="Ribonuclease Z/Hydroxyacylglutathione hydrolase-like"/>
    <property type="match status" value="1"/>
</dbReference>
<proteinExistence type="predicted"/>
<dbReference type="SUPFAM" id="SSF56281">
    <property type="entry name" value="Metallo-hydrolase/oxidoreductase"/>
    <property type="match status" value="1"/>
</dbReference>
<reference evidence="3 4" key="1">
    <citation type="submission" date="2019-02" db="EMBL/GenBank/DDBJ databases">
        <title>Deep-cultivation of Planctomycetes and their phenomic and genomic characterization uncovers novel biology.</title>
        <authorList>
            <person name="Wiegand S."/>
            <person name="Jogler M."/>
            <person name="Boedeker C."/>
            <person name="Pinto D."/>
            <person name="Vollmers J."/>
            <person name="Rivas-Marin E."/>
            <person name="Kohn T."/>
            <person name="Peeters S.H."/>
            <person name="Heuer A."/>
            <person name="Rast P."/>
            <person name="Oberbeckmann S."/>
            <person name="Bunk B."/>
            <person name="Jeske O."/>
            <person name="Meyerdierks A."/>
            <person name="Storesund J.E."/>
            <person name="Kallscheuer N."/>
            <person name="Luecker S."/>
            <person name="Lage O.M."/>
            <person name="Pohl T."/>
            <person name="Merkel B.J."/>
            <person name="Hornburger P."/>
            <person name="Mueller R.-W."/>
            <person name="Bruemmer F."/>
            <person name="Labrenz M."/>
            <person name="Spormann A.M."/>
            <person name="Op Den Camp H."/>
            <person name="Overmann J."/>
            <person name="Amann R."/>
            <person name="Jetten M.S.M."/>
            <person name="Mascher T."/>
            <person name="Medema M.H."/>
            <person name="Devos D.P."/>
            <person name="Kaster A.-K."/>
            <person name="Ovreas L."/>
            <person name="Rohde M."/>
            <person name="Galperin M.Y."/>
            <person name="Jogler C."/>
        </authorList>
    </citation>
    <scope>NUCLEOTIDE SEQUENCE [LARGE SCALE GENOMIC DNA]</scope>
    <source>
        <strain evidence="3 4">KOR42</strain>
    </source>
</reference>